<proteinExistence type="predicted"/>
<dbReference type="Proteomes" id="UP000070133">
    <property type="component" value="Unassembled WGS sequence"/>
</dbReference>
<protein>
    <submittedName>
        <fullName evidence="1">Uncharacterized protein</fullName>
    </submittedName>
</protein>
<evidence type="ECO:0000313" key="1">
    <source>
        <dbReference type="EMBL" id="KXS95393.1"/>
    </source>
</evidence>
<accession>A0A139GYX3</accession>
<dbReference type="AlphaFoldDB" id="A0A139GYX3"/>
<gene>
    <name evidence="1" type="ORF">AC578_1899</name>
</gene>
<name>A0A139GYX3_9PEZI</name>
<reference evidence="1 2" key="1">
    <citation type="submission" date="2015-07" db="EMBL/GenBank/DDBJ databases">
        <title>Comparative genomics of the Sigatoka disease complex on banana suggests a link between parallel evolutionary changes in Pseudocercospora fijiensis and Pseudocercospora eumusae and increased virulence on the banana host.</title>
        <authorList>
            <person name="Chang T.-C."/>
            <person name="Salvucci A."/>
            <person name="Crous P.W."/>
            <person name="Stergiopoulos I."/>
        </authorList>
    </citation>
    <scope>NUCLEOTIDE SEQUENCE [LARGE SCALE GENOMIC DNA]</scope>
    <source>
        <strain evidence="1 2">CBS 114824</strain>
    </source>
</reference>
<dbReference type="EMBL" id="LFZN01000218">
    <property type="protein sequence ID" value="KXS95393.1"/>
    <property type="molecule type" value="Genomic_DNA"/>
</dbReference>
<comment type="caution">
    <text evidence="1">The sequence shown here is derived from an EMBL/GenBank/DDBJ whole genome shotgun (WGS) entry which is preliminary data.</text>
</comment>
<keyword evidence="2" id="KW-1185">Reference proteome</keyword>
<organism evidence="1 2">
    <name type="scientific">Pseudocercospora eumusae</name>
    <dbReference type="NCBI Taxonomy" id="321146"/>
    <lineage>
        <taxon>Eukaryota</taxon>
        <taxon>Fungi</taxon>
        <taxon>Dikarya</taxon>
        <taxon>Ascomycota</taxon>
        <taxon>Pezizomycotina</taxon>
        <taxon>Dothideomycetes</taxon>
        <taxon>Dothideomycetidae</taxon>
        <taxon>Mycosphaerellales</taxon>
        <taxon>Mycosphaerellaceae</taxon>
        <taxon>Pseudocercospora</taxon>
    </lineage>
</organism>
<sequence>MSAVSRHGCRMKLSRGREMSGYDGTSGAAAGSDPDLFCHLIGVHWKRHFALQSVLGLFLAQEIDQSICYRRDSPSPGEGINILSTKFRCDGILWHKLIPNAFRVFADLAQDHCDVAAPMRFTDLENASSASRYGHLDINAVNNNALLPVVTHLTSDLVSRFVRDQRSDHVEGAVHAGGDAGGGKDAKATQAQVGTLKDRLAARVAHLQAHASLAGRGWATTVREAIGAFLDWADAASRALAALVLLDLLSVHDVWILVFILAQVEAKVVDDVAFLDHVTAVGHVTLGRVGADDLELGDVVWVGSGSQAGKDASLSQKERSSADGHEGTLAVWIPLLEFGEGLNDAQWLALGLDWTFMVSTWNDQNVNLRQTLHGFVVVDVCAERGTLSSEHVLGGASEDDSESLGVWLLWVVQGCGEDFERSDGVHGVLRAIVSMGVWLVAAYHALMERNKNLERLEALRFFNDCTHLAGIVG</sequence>
<evidence type="ECO:0000313" key="2">
    <source>
        <dbReference type="Proteomes" id="UP000070133"/>
    </source>
</evidence>